<evidence type="ECO:0000313" key="1">
    <source>
        <dbReference type="EMBL" id="OBS25418.1"/>
    </source>
</evidence>
<reference evidence="1 2" key="1">
    <citation type="submission" date="2016-06" db="EMBL/GenBank/DDBJ databases">
        <title>Living apart together: crosstalk between the core and supernumerary genomes in a fungal plant pathogen.</title>
        <authorList>
            <person name="Vanheule A."/>
            <person name="Audenaert K."/>
            <person name="Warris S."/>
            <person name="Van De Geest H."/>
            <person name="Schijlen E."/>
            <person name="Hofte M."/>
            <person name="De Saeger S."/>
            <person name="Haesaert G."/>
            <person name="Waalwijk C."/>
            <person name="Van Der Lee T."/>
        </authorList>
    </citation>
    <scope>NUCLEOTIDE SEQUENCE [LARGE SCALE GENOMIC DNA]</scope>
    <source>
        <strain evidence="1 2">2516</strain>
    </source>
</reference>
<name>A0A1B8AY64_FUSPO</name>
<evidence type="ECO:0000313" key="2">
    <source>
        <dbReference type="Proteomes" id="UP000091967"/>
    </source>
</evidence>
<comment type="caution">
    <text evidence="1">The sequence shown here is derived from an EMBL/GenBank/DDBJ whole genome shotgun (WGS) entry which is preliminary data.</text>
</comment>
<organism evidence="1 2">
    <name type="scientific">Fusarium poae</name>
    <dbReference type="NCBI Taxonomy" id="36050"/>
    <lineage>
        <taxon>Eukaryota</taxon>
        <taxon>Fungi</taxon>
        <taxon>Dikarya</taxon>
        <taxon>Ascomycota</taxon>
        <taxon>Pezizomycotina</taxon>
        <taxon>Sordariomycetes</taxon>
        <taxon>Hypocreomycetidae</taxon>
        <taxon>Hypocreales</taxon>
        <taxon>Nectriaceae</taxon>
        <taxon>Fusarium</taxon>
    </lineage>
</organism>
<dbReference type="AlphaFoldDB" id="A0A1B8AY64"/>
<proteinExistence type="predicted"/>
<protein>
    <submittedName>
        <fullName evidence="1">Uncharacterized protein</fullName>
    </submittedName>
</protein>
<dbReference type="EMBL" id="LYXU01000002">
    <property type="protein sequence ID" value="OBS25418.1"/>
    <property type="molecule type" value="Genomic_DNA"/>
</dbReference>
<accession>A0A1B8AY64</accession>
<gene>
    <name evidence="1" type="ORF">FPOA_05951</name>
</gene>
<sequence length="99" mass="11296">MLPLFSTPSSEPWFIRFPGINSARTFRLMSPFRSRDSSMSGLLICFGLLPWLFVNIASGGLCTLRTNSICPQKPEKDRPEWTPKSVMAWHQCWLCESEA</sequence>
<dbReference type="Proteomes" id="UP000091967">
    <property type="component" value="Unassembled WGS sequence"/>
</dbReference>
<keyword evidence="2" id="KW-1185">Reference proteome</keyword>